<sequence>MNVSPRERNKPTSVELVDLLSLLVAAADEGQLVSLAFMLQSPEGDTMVDYRGSHELGELTARTVLQRIAQDIASTHPAIAAQIQSDLARKAN</sequence>
<proteinExistence type="predicted"/>
<comment type="caution">
    <text evidence="1">The sequence shown here is derived from an EMBL/GenBank/DDBJ whole genome shotgun (WGS) entry which is preliminary data.</text>
</comment>
<organism evidence="1 2">
    <name type="scientific">Stenotrophomonas maltophilia</name>
    <name type="common">Pseudomonas maltophilia</name>
    <name type="synonym">Xanthomonas maltophilia</name>
    <dbReference type="NCBI Taxonomy" id="40324"/>
    <lineage>
        <taxon>Bacteria</taxon>
        <taxon>Pseudomonadati</taxon>
        <taxon>Pseudomonadota</taxon>
        <taxon>Gammaproteobacteria</taxon>
        <taxon>Lysobacterales</taxon>
        <taxon>Lysobacteraceae</taxon>
        <taxon>Stenotrophomonas</taxon>
        <taxon>Stenotrophomonas maltophilia group</taxon>
    </lineage>
</organism>
<name>A0A270NLX6_STEMA</name>
<protein>
    <submittedName>
        <fullName evidence="1">Uncharacterized protein</fullName>
    </submittedName>
</protein>
<dbReference type="Proteomes" id="UP000216433">
    <property type="component" value="Unassembled WGS sequence"/>
</dbReference>
<dbReference type="AlphaFoldDB" id="A0A270NLX6"/>
<gene>
    <name evidence="1" type="ORF">CEK00_04680</name>
</gene>
<evidence type="ECO:0000313" key="1">
    <source>
        <dbReference type="EMBL" id="PAM73146.1"/>
    </source>
</evidence>
<reference evidence="1 2" key="1">
    <citation type="submission" date="2017-06" db="EMBL/GenBank/DDBJ databases">
        <title>Genome sequencing and assembly of Stenotrophomonas maltophilia DF07.</title>
        <authorList>
            <person name="Iyer R."/>
        </authorList>
    </citation>
    <scope>NUCLEOTIDE SEQUENCE [LARGE SCALE GENOMIC DNA]</scope>
    <source>
        <strain evidence="1 2">DF07</strain>
    </source>
</reference>
<dbReference type="RefSeq" id="WP_095377386.1">
    <property type="nucleotide sequence ID" value="NZ_NJGC01000004.1"/>
</dbReference>
<evidence type="ECO:0000313" key="2">
    <source>
        <dbReference type="Proteomes" id="UP000216433"/>
    </source>
</evidence>
<accession>A0A270NLX6</accession>
<dbReference type="EMBL" id="NJGC01000004">
    <property type="protein sequence ID" value="PAM73146.1"/>
    <property type="molecule type" value="Genomic_DNA"/>
</dbReference>